<evidence type="ECO:0000256" key="1">
    <source>
        <dbReference type="ARBA" id="ARBA00004370"/>
    </source>
</evidence>
<dbReference type="CDD" id="cd07205">
    <property type="entry name" value="Pat_PNPLA6_PNPLA7_NTE1_like"/>
    <property type="match status" value="1"/>
</dbReference>
<feature type="domain" description="PNPLA" evidence="8">
    <location>
        <begin position="30"/>
        <end position="222"/>
    </location>
</feature>
<dbReference type="GO" id="GO:0016787">
    <property type="term" value="F:hydrolase activity"/>
    <property type="evidence" value="ECO:0007669"/>
    <property type="project" value="UniProtKB-UniRule"/>
</dbReference>
<evidence type="ECO:0000259" key="8">
    <source>
        <dbReference type="PROSITE" id="PS51635"/>
    </source>
</evidence>
<dbReference type="GO" id="GO:0016042">
    <property type="term" value="P:lipid catabolic process"/>
    <property type="evidence" value="ECO:0007669"/>
    <property type="project" value="UniProtKB-UniRule"/>
</dbReference>
<dbReference type="GO" id="GO:0019867">
    <property type="term" value="C:outer membrane"/>
    <property type="evidence" value="ECO:0007669"/>
    <property type="project" value="InterPro"/>
</dbReference>
<dbReference type="Pfam" id="PF01734">
    <property type="entry name" value="Patatin"/>
    <property type="match status" value="1"/>
</dbReference>
<organism evidence="9">
    <name type="scientific">Sedimenticola thiotaurini</name>
    <dbReference type="NCBI Taxonomy" id="1543721"/>
    <lineage>
        <taxon>Bacteria</taxon>
        <taxon>Pseudomonadati</taxon>
        <taxon>Pseudomonadota</taxon>
        <taxon>Gammaproteobacteria</taxon>
        <taxon>Chromatiales</taxon>
        <taxon>Sedimenticolaceae</taxon>
        <taxon>Sedimenticola</taxon>
    </lineage>
</organism>
<evidence type="ECO:0000256" key="3">
    <source>
        <dbReference type="ARBA" id="ARBA00022963"/>
    </source>
</evidence>
<keyword evidence="3 6" id="KW-0442">Lipid degradation</keyword>
<comment type="caution">
    <text evidence="6">Lacks conserved residue(s) required for the propagation of feature annotation.</text>
</comment>
<feature type="short sequence motif" description="DGA/G" evidence="6">
    <location>
        <begin position="209"/>
        <end position="211"/>
    </location>
</feature>
<dbReference type="Proteomes" id="UP000886251">
    <property type="component" value="Unassembled WGS sequence"/>
</dbReference>
<dbReference type="EMBL" id="DRKP01000076">
    <property type="protein sequence ID" value="HEB96159.1"/>
    <property type="molecule type" value="Genomic_DNA"/>
</dbReference>
<sequence length="733" mass="80749">MRRLPLFCCLVFALLVSGTATASGHPRIGLVLSGGGARGFAHLGILEVLEELRIPIDAIAATSMGALVGGTYAAGTPVSEVQRKVIRADWDRMFEDDPDRAVWPTRRKQAEQRPTWDFTIGFGDGQFKLAKGVVEGQKVSLFIAELVQPSEEVEDFDRLPIPFRAVATNLTNGKMKVFDHGPLSQALRASMSVPGLFAPVEMPDGLYVDGGLVRNLPIDIARQMGVDVVIAVNLGSSYLGRDELGTLLGVASQMIAILTEQNVEKSLRQIDPEKDVLIVPKLGDISSGAFDQVERIIEIGRQAGREAAPRLRRYSLSEEEYRKWRQQHFGPPPPPPVIDDVRVAGLKRVNPELFVPLERDLEGKPLDRATLERDLSVLYGRGDFEQLNYQLTRHNGRNLLIVDAVEKSWGPGYLSFGIGFLSDYQGDTRFGARAIYNRTWVNRLGAEWMTELTVGNESSLFTEFYQPFRLDRAGFIAPYLDIGANPLSLFLDDTRIARFDVLRGTVGVDIGTTFGDTAELRLGPYGERVRFDLDTGDPFVFPEGTVNLSGVRARFLLDTLDSPYVPTRGHRIDVSVKRPLTALGADGEYTRASARLESAFSLSKHTFFGSLQLGSSLDREMPYFEQFPLGGFLKLSGYPNEIFRGNDMAYANILYYKQISTLPAPLGRGLYVGGSLETGKVWNTPGDGLLNPEKIRFGSSIFFAVDSLAGPFFVAFGLSGEGDTTVYILLGKP</sequence>
<dbReference type="PROSITE" id="PS51635">
    <property type="entry name" value="PNPLA"/>
    <property type="match status" value="1"/>
</dbReference>
<feature type="signal peptide" evidence="7">
    <location>
        <begin position="1"/>
        <end position="22"/>
    </location>
</feature>
<dbReference type="InterPro" id="IPR050301">
    <property type="entry name" value="NTE"/>
</dbReference>
<dbReference type="InterPro" id="IPR016035">
    <property type="entry name" value="Acyl_Trfase/lysoPLipase"/>
</dbReference>
<keyword evidence="4 6" id="KW-0443">Lipid metabolism</keyword>
<protein>
    <submittedName>
        <fullName evidence="9">Patatin</fullName>
    </submittedName>
</protein>
<dbReference type="InterPro" id="IPR002641">
    <property type="entry name" value="PNPLA_dom"/>
</dbReference>
<evidence type="ECO:0000313" key="9">
    <source>
        <dbReference type="EMBL" id="HEB96159.1"/>
    </source>
</evidence>
<gene>
    <name evidence="9" type="ORF">ENI96_06990</name>
</gene>
<proteinExistence type="predicted"/>
<evidence type="ECO:0000256" key="2">
    <source>
        <dbReference type="ARBA" id="ARBA00022801"/>
    </source>
</evidence>
<dbReference type="SUPFAM" id="SSF52151">
    <property type="entry name" value="FabD/lysophospholipase-like"/>
    <property type="match status" value="1"/>
</dbReference>
<feature type="chain" id="PRO_5032797390" evidence="7">
    <location>
        <begin position="23"/>
        <end position="733"/>
    </location>
</feature>
<dbReference type="Pfam" id="PF01103">
    <property type="entry name" value="Omp85"/>
    <property type="match status" value="1"/>
</dbReference>
<name>A0A831RP76_9GAMM</name>
<feature type="active site" description="Proton acceptor" evidence="6">
    <location>
        <position position="209"/>
    </location>
</feature>
<evidence type="ECO:0000256" key="7">
    <source>
        <dbReference type="SAM" id="SignalP"/>
    </source>
</evidence>
<evidence type="ECO:0000256" key="4">
    <source>
        <dbReference type="ARBA" id="ARBA00023098"/>
    </source>
</evidence>
<feature type="active site" description="Nucleophile" evidence="6">
    <location>
        <position position="63"/>
    </location>
</feature>
<accession>A0A831RP76</accession>
<comment type="subcellular location">
    <subcellularLocation>
        <location evidence="1">Membrane</location>
    </subcellularLocation>
</comment>
<dbReference type="InterPro" id="IPR000184">
    <property type="entry name" value="Bac_surfAg_D15"/>
</dbReference>
<reference evidence="9" key="1">
    <citation type="journal article" date="2020" name="mSystems">
        <title>Genome- and Community-Level Interaction Insights into Carbon Utilization and Element Cycling Functions of Hydrothermarchaeota in Hydrothermal Sediment.</title>
        <authorList>
            <person name="Zhou Z."/>
            <person name="Liu Y."/>
            <person name="Xu W."/>
            <person name="Pan J."/>
            <person name="Luo Z.H."/>
            <person name="Li M."/>
        </authorList>
    </citation>
    <scope>NUCLEOTIDE SEQUENCE [LARGE SCALE GENOMIC DNA]</scope>
    <source>
        <strain evidence="9">HyVt-443</strain>
    </source>
</reference>
<keyword evidence="7" id="KW-0732">Signal</keyword>
<evidence type="ECO:0000256" key="5">
    <source>
        <dbReference type="ARBA" id="ARBA00023136"/>
    </source>
</evidence>
<dbReference type="AlphaFoldDB" id="A0A831RP76"/>
<evidence type="ECO:0000256" key="6">
    <source>
        <dbReference type="PROSITE-ProRule" id="PRU01161"/>
    </source>
</evidence>
<dbReference type="PANTHER" id="PTHR14226">
    <property type="entry name" value="NEUROPATHY TARGET ESTERASE/SWISS CHEESE D.MELANOGASTER"/>
    <property type="match status" value="1"/>
</dbReference>
<keyword evidence="5" id="KW-0472">Membrane</keyword>
<dbReference type="Gene3D" id="2.40.160.50">
    <property type="entry name" value="membrane protein fhac: a member of the omp85/tpsb transporter family"/>
    <property type="match status" value="1"/>
</dbReference>
<dbReference type="PANTHER" id="PTHR14226:SF29">
    <property type="entry name" value="NEUROPATHY TARGET ESTERASE SWS"/>
    <property type="match status" value="1"/>
</dbReference>
<comment type="caution">
    <text evidence="9">The sequence shown here is derived from an EMBL/GenBank/DDBJ whole genome shotgun (WGS) entry which is preliminary data.</text>
</comment>
<dbReference type="Gene3D" id="3.40.1090.10">
    <property type="entry name" value="Cytosolic phospholipase A2 catalytic domain"/>
    <property type="match status" value="2"/>
</dbReference>
<feature type="short sequence motif" description="GXGXXG" evidence="6">
    <location>
        <begin position="34"/>
        <end position="39"/>
    </location>
</feature>
<keyword evidence="2 6" id="KW-0378">Hydrolase</keyword>